<dbReference type="OrthoDB" id="1910064at2759"/>
<dbReference type="Gene3D" id="2.102.10.10">
    <property type="entry name" value="Rieske [2Fe-2S] iron-sulphur domain"/>
    <property type="match status" value="1"/>
</dbReference>
<protein>
    <recommendedName>
        <fullName evidence="4">Rieske-like [2Fe-2S] domain-containing protein</fullName>
    </recommendedName>
</protein>
<evidence type="ECO:0000259" key="4">
    <source>
        <dbReference type="Pfam" id="PF13806"/>
    </source>
</evidence>
<comment type="caution">
    <text evidence="5">The sequence shown here is derived from an EMBL/GenBank/DDBJ whole genome shotgun (WGS) entry which is preliminary data.</text>
</comment>
<keyword evidence="1" id="KW-0560">Oxidoreductase</keyword>
<dbReference type="InterPro" id="IPR036922">
    <property type="entry name" value="Rieske_2Fe-2S_sf"/>
</dbReference>
<feature type="region of interest" description="Disordered" evidence="3">
    <location>
        <begin position="23"/>
        <end position="52"/>
    </location>
</feature>
<organism evidence="5 6">
    <name type="scientific">Gonium pectorale</name>
    <name type="common">Green alga</name>
    <dbReference type="NCBI Taxonomy" id="33097"/>
    <lineage>
        <taxon>Eukaryota</taxon>
        <taxon>Viridiplantae</taxon>
        <taxon>Chlorophyta</taxon>
        <taxon>core chlorophytes</taxon>
        <taxon>Chlorophyceae</taxon>
        <taxon>CS clade</taxon>
        <taxon>Chlamydomonadales</taxon>
        <taxon>Volvocaceae</taxon>
        <taxon>Gonium</taxon>
    </lineage>
</organism>
<dbReference type="Proteomes" id="UP000075714">
    <property type="component" value="Unassembled WGS sequence"/>
</dbReference>
<accession>A0A150GJX8</accession>
<keyword evidence="6" id="KW-1185">Reference proteome</keyword>
<name>A0A150GJX8_GONPE</name>
<dbReference type="GO" id="GO:0051537">
    <property type="term" value="F:2 iron, 2 sulfur cluster binding"/>
    <property type="evidence" value="ECO:0007669"/>
    <property type="project" value="InterPro"/>
</dbReference>
<gene>
    <name evidence="5" type="ORF">GPECTOR_18g96</name>
</gene>
<evidence type="ECO:0000313" key="6">
    <source>
        <dbReference type="Proteomes" id="UP000075714"/>
    </source>
</evidence>
<reference evidence="6" key="1">
    <citation type="journal article" date="2016" name="Nat. Commun.">
        <title>The Gonium pectorale genome demonstrates co-option of cell cycle regulation during the evolution of multicellularity.</title>
        <authorList>
            <person name="Hanschen E.R."/>
            <person name="Marriage T.N."/>
            <person name="Ferris P.J."/>
            <person name="Hamaji T."/>
            <person name="Toyoda A."/>
            <person name="Fujiyama A."/>
            <person name="Neme R."/>
            <person name="Noguchi H."/>
            <person name="Minakuchi Y."/>
            <person name="Suzuki M."/>
            <person name="Kawai-Toyooka H."/>
            <person name="Smith D.R."/>
            <person name="Sparks H."/>
            <person name="Anderson J."/>
            <person name="Bakaric R."/>
            <person name="Luria V."/>
            <person name="Karger A."/>
            <person name="Kirschner M.W."/>
            <person name="Durand P.M."/>
            <person name="Michod R.E."/>
            <person name="Nozaki H."/>
            <person name="Olson B.J."/>
        </authorList>
    </citation>
    <scope>NUCLEOTIDE SEQUENCE [LARGE SCALE GENOMIC DNA]</scope>
    <source>
        <strain evidence="6">NIES-2863</strain>
    </source>
</reference>
<evidence type="ECO:0000313" key="5">
    <source>
        <dbReference type="EMBL" id="KXZ50122.1"/>
    </source>
</evidence>
<dbReference type="InterPro" id="IPR012748">
    <property type="entry name" value="Rieske-like_NirD"/>
</dbReference>
<evidence type="ECO:0000256" key="3">
    <source>
        <dbReference type="SAM" id="MobiDB-lite"/>
    </source>
</evidence>
<sequence>MKLSIKPNVALPVSRSCSLVCRAGTGFGKSSGKKDTAKSSDSGSGIYTAPRTKKRVNLAEELGLNRAAVPQPTSSDPDKDLTKGNWFHLADTSDFAGEKKRKIVELKGNKKTVVLHMYGDTLYAMDAFSTAYQYPLIDAKLEDAAEGPTITTPLDGTVYDLKTGKVITWCPSDGSPIRGLLRTLKSSVQPVPLPVYPVVVTAEGKVMVRLSV</sequence>
<keyword evidence="2" id="KW-0534">Nitrate assimilation</keyword>
<proteinExistence type="predicted"/>
<dbReference type="GO" id="GO:0008942">
    <property type="term" value="F:nitrite reductase [NAD(P)H] activity"/>
    <property type="evidence" value="ECO:0007669"/>
    <property type="project" value="InterPro"/>
</dbReference>
<evidence type="ECO:0000256" key="1">
    <source>
        <dbReference type="ARBA" id="ARBA00023002"/>
    </source>
</evidence>
<feature type="domain" description="Rieske-like [2Fe-2S]" evidence="4">
    <location>
        <begin position="85"/>
        <end position="209"/>
    </location>
</feature>
<dbReference type="GO" id="GO:0042128">
    <property type="term" value="P:nitrate assimilation"/>
    <property type="evidence" value="ECO:0007669"/>
    <property type="project" value="UniProtKB-KW"/>
</dbReference>
<dbReference type="AlphaFoldDB" id="A0A150GJX8"/>
<evidence type="ECO:0000256" key="2">
    <source>
        <dbReference type="ARBA" id="ARBA00023063"/>
    </source>
</evidence>
<dbReference type="SUPFAM" id="SSF50022">
    <property type="entry name" value="ISP domain"/>
    <property type="match status" value="1"/>
</dbReference>
<dbReference type="Pfam" id="PF13806">
    <property type="entry name" value="Rieske_2"/>
    <property type="match status" value="1"/>
</dbReference>
<dbReference type="EMBL" id="LSYV01000019">
    <property type="protein sequence ID" value="KXZ50122.1"/>
    <property type="molecule type" value="Genomic_DNA"/>
</dbReference>